<dbReference type="RefSeq" id="WP_204402874.1">
    <property type="nucleotide sequence ID" value="NZ_JAFBEE010000014.1"/>
</dbReference>
<evidence type="ECO:0000256" key="3">
    <source>
        <dbReference type="SAM" id="MobiDB-lite"/>
    </source>
</evidence>
<protein>
    <submittedName>
        <fullName evidence="6">S1-C subfamily serine protease</fullName>
    </submittedName>
</protein>
<feature type="region of interest" description="Disordered" evidence="3">
    <location>
        <begin position="1"/>
        <end position="23"/>
    </location>
</feature>
<dbReference type="PANTHER" id="PTHR43343">
    <property type="entry name" value="PEPTIDASE S12"/>
    <property type="match status" value="1"/>
</dbReference>
<feature type="region of interest" description="Disordered" evidence="3">
    <location>
        <begin position="35"/>
        <end position="55"/>
    </location>
</feature>
<dbReference type="Gene3D" id="2.40.10.120">
    <property type="match status" value="1"/>
</dbReference>
<dbReference type="SMART" id="SM00228">
    <property type="entry name" value="PDZ"/>
    <property type="match status" value="1"/>
</dbReference>
<dbReference type="SUPFAM" id="SSF50156">
    <property type="entry name" value="PDZ domain-like"/>
    <property type="match status" value="1"/>
</dbReference>
<dbReference type="InterPro" id="IPR009003">
    <property type="entry name" value="Peptidase_S1_PA"/>
</dbReference>
<comment type="caution">
    <text evidence="6">The sequence shown here is derived from an EMBL/GenBank/DDBJ whole genome shotgun (WGS) entry which is preliminary data.</text>
</comment>
<name>A0ABS2NRM9_9FIRM</name>
<dbReference type="Pfam" id="PF13180">
    <property type="entry name" value="PDZ_2"/>
    <property type="match status" value="1"/>
</dbReference>
<keyword evidence="4" id="KW-0472">Membrane</keyword>
<feature type="compositionally biased region" description="Basic and acidic residues" evidence="3">
    <location>
        <begin position="9"/>
        <end position="20"/>
    </location>
</feature>
<keyword evidence="2" id="KW-0378">Hydrolase</keyword>
<dbReference type="PANTHER" id="PTHR43343:SF3">
    <property type="entry name" value="PROTEASE DO-LIKE 8, CHLOROPLASTIC"/>
    <property type="match status" value="1"/>
</dbReference>
<dbReference type="Gene3D" id="2.30.42.10">
    <property type="match status" value="1"/>
</dbReference>
<evidence type="ECO:0000259" key="5">
    <source>
        <dbReference type="PROSITE" id="PS50106"/>
    </source>
</evidence>
<dbReference type="InterPro" id="IPR051201">
    <property type="entry name" value="Chloro_Bact_Ser_Proteases"/>
</dbReference>
<evidence type="ECO:0000256" key="1">
    <source>
        <dbReference type="ARBA" id="ARBA00022670"/>
    </source>
</evidence>
<keyword evidence="1 6" id="KW-0645">Protease</keyword>
<accession>A0ABS2NRM9</accession>
<keyword evidence="4" id="KW-1133">Transmembrane helix</keyword>
<dbReference type="PRINTS" id="PR00834">
    <property type="entry name" value="PROTEASES2C"/>
</dbReference>
<dbReference type="InterPro" id="IPR036034">
    <property type="entry name" value="PDZ_sf"/>
</dbReference>
<feature type="compositionally biased region" description="Polar residues" evidence="3">
    <location>
        <begin position="35"/>
        <end position="50"/>
    </location>
</feature>
<evidence type="ECO:0000256" key="2">
    <source>
        <dbReference type="ARBA" id="ARBA00022801"/>
    </source>
</evidence>
<proteinExistence type="predicted"/>
<keyword evidence="4" id="KW-0812">Transmembrane</keyword>
<evidence type="ECO:0000313" key="6">
    <source>
        <dbReference type="EMBL" id="MBM7615537.1"/>
    </source>
</evidence>
<reference evidence="6 7" key="1">
    <citation type="submission" date="2021-01" db="EMBL/GenBank/DDBJ databases">
        <title>Genomic Encyclopedia of Type Strains, Phase IV (KMG-IV): sequencing the most valuable type-strain genomes for metagenomic binning, comparative biology and taxonomic classification.</title>
        <authorList>
            <person name="Goeker M."/>
        </authorList>
    </citation>
    <scope>NUCLEOTIDE SEQUENCE [LARGE SCALE GENOMIC DNA]</scope>
    <source>
        <strain evidence="6 7">DSM 25890</strain>
    </source>
</reference>
<feature type="domain" description="PDZ" evidence="5">
    <location>
        <begin position="353"/>
        <end position="419"/>
    </location>
</feature>
<feature type="transmembrane region" description="Helical" evidence="4">
    <location>
        <begin position="75"/>
        <end position="98"/>
    </location>
</feature>
<dbReference type="Pfam" id="PF13365">
    <property type="entry name" value="Trypsin_2"/>
    <property type="match status" value="1"/>
</dbReference>
<dbReference type="GO" id="GO:0006508">
    <property type="term" value="P:proteolysis"/>
    <property type="evidence" value="ECO:0007669"/>
    <property type="project" value="UniProtKB-KW"/>
</dbReference>
<sequence>MGYDNNDDIQNKESYLKKQDEEIDEQVENQVTNQVTDKFNSGNGMDSTSVEGGHHYQYEQTKREVRKKNPSKLRYLALVLAGAILGSGITMGLTYTFLPDILAHRGVYLGGGGGQSVVIEPNQDISVYSAVAKKAMPSVVGVTTLSAQRDFFGRQTPGLGTGVIVDSRGYILTNSHVVMDGNVEEIAVILYDGDRLPAKVVWQDSNLDLAVIKVEAANLPVAELGDSDQLIVGEIAVAIGNPLGLNFERTLTQGVVSGLNRSIPVSQQQTIEDLIQTDASINPGNSGGPLLNAKGQVIGINTAKIQSGEGLGFAIPINTAKPIVEQIIEKGEFTRVLIGIRGLNVQAYESATGLDIQAEHGIYIGEIIADSPADKYGMMVGDVIIKIGENEVKTMGNLQKELYKYRPGDEVAVTVIRNGKEQVINITFEE</sequence>
<gene>
    <name evidence="6" type="ORF">JOC73_002107</name>
</gene>
<dbReference type="SUPFAM" id="SSF50494">
    <property type="entry name" value="Trypsin-like serine proteases"/>
    <property type="match status" value="1"/>
</dbReference>
<dbReference type="GO" id="GO:0008233">
    <property type="term" value="F:peptidase activity"/>
    <property type="evidence" value="ECO:0007669"/>
    <property type="project" value="UniProtKB-KW"/>
</dbReference>
<dbReference type="PROSITE" id="PS50106">
    <property type="entry name" value="PDZ"/>
    <property type="match status" value="1"/>
</dbReference>
<dbReference type="InterPro" id="IPR001478">
    <property type="entry name" value="PDZ"/>
</dbReference>
<dbReference type="EMBL" id="JAFBEE010000014">
    <property type="protein sequence ID" value="MBM7615537.1"/>
    <property type="molecule type" value="Genomic_DNA"/>
</dbReference>
<dbReference type="InterPro" id="IPR001940">
    <property type="entry name" value="Peptidase_S1C"/>
</dbReference>
<dbReference type="Proteomes" id="UP001314796">
    <property type="component" value="Unassembled WGS sequence"/>
</dbReference>
<evidence type="ECO:0000313" key="7">
    <source>
        <dbReference type="Proteomes" id="UP001314796"/>
    </source>
</evidence>
<evidence type="ECO:0000256" key="4">
    <source>
        <dbReference type="SAM" id="Phobius"/>
    </source>
</evidence>
<keyword evidence="7" id="KW-1185">Reference proteome</keyword>
<organism evidence="6 7">
    <name type="scientific">Alkaliphilus hydrothermalis</name>
    <dbReference type="NCBI Taxonomy" id="1482730"/>
    <lineage>
        <taxon>Bacteria</taxon>
        <taxon>Bacillati</taxon>
        <taxon>Bacillota</taxon>
        <taxon>Clostridia</taxon>
        <taxon>Peptostreptococcales</taxon>
        <taxon>Natronincolaceae</taxon>
        <taxon>Alkaliphilus</taxon>
    </lineage>
</organism>